<name>A0A7T7M8X9_9ACTO</name>
<keyword evidence="2" id="KW-1133">Transmembrane helix</keyword>
<proteinExistence type="predicted"/>
<keyword evidence="2" id="KW-0472">Membrane</keyword>
<evidence type="ECO:0000313" key="4">
    <source>
        <dbReference type="Proteomes" id="UP000595895"/>
    </source>
</evidence>
<feature type="region of interest" description="Disordered" evidence="1">
    <location>
        <begin position="335"/>
        <end position="359"/>
    </location>
</feature>
<sequence length="359" mass="36852">MDPPAVAGAQKVIGATLGRKRPDTWVIALIAVALVAVMVALPLLTSRRTSPVVAATPTPSAVPLQPGAALPGDAPLDELMDVAGRVGAVPAVKLNGPILPVQEVLSDIVLEGGGRQVAGGEPVMLSVSTFSGADGSNTTGNATGRRFFLGSLSAETVGENLSWRIVGLTEGTRMVLRSPVTQPDGKAILEITVVDILGLRASGKEVAAPADMPVFTMGEDGKVTVSPNGLPEPTTSREEVLVEGEGEQVKDGDTLVARYTMVNWKTGQPITDCYGDAVVPCRLAMKDIFTAAANHLRDVRVGSRVLIALPAAEARGDVPVALAIDILAVDNQEASAGAPTHPPADQVVVVKPSAAPTAS</sequence>
<evidence type="ECO:0000256" key="1">
    <source>
        <dbReference type="SAM" id="MobiDB-lite"/>
    </source>
</evidence>
<accession>A0A7T7M8X9</accession>
<dbReference type="Proteomes" id="UP000595895">
    <property type="component" value="Chromosome"/>
</dbReference>
<evidence type="ECO:0000313" key="3">
    <source>
        <dbReference type="EMBL" id="QQM66602.1"/>
    </source>
</evidence>
<dbReference type="KEGG" id="awe:JG540_05640"/>
<dbReference type="RefSeq" id="WP_200274692.1">
    <property type="nucleotide sequence ID" value="NZ_CP066802.1"/>
</dbReference>
<dbReference type="EMBL" id="CP066802">
    <property type="protein sequence ID" value="QQM66602.1"/>
    <property type="molecule type" value="Genomic_DNA"/>
</dbReference>
<organism evidence="3 4">
    <name type="scientific">Actinomyces weissii</name>
    <dbReference type="NCBI Taxonomy" id="675090"/>
    <lineage>
        <taxon>Bacteria</taxon>
        <taxon>Bacillati</taxon>
        <taxon>Actinomycetota</taxon>
        <taxon>Actinomycetes</taxon>
        <taxon>Actinomycetales</taxon>
        <taxon>Actinomycetaceae</taxon>
        <taxon>Actinomyces</taxon>
    </lineage>
</organism>
<gene>
    <name evidence="3" type="ORF">JG540_05640</name>
</gene>
<keyword evidence="2" id="KW-0812">Transmembrane</keyword>
<evidence type="ECO:0008006" key="5">
    <source>
        <dbReference type="Google" id="ProtNLM"/>
    </source>
</evidence>
<reference evidence="3 4" key="1">
    <citation type="submission" date="2020-12" db="EMBL/GenBank/DDBJ databases">
        <authorList>
            <person name="Zhou J."/>
        </authorList>
    </citation>
    <scope>NUCLEOTIDE SEQUENCE [LARGE SCALE GENOMIC DNA]</scope>
    <source>
        <strain evidence="3 4">CCUG 61299</strain>
    </source>
</reference>
<evidence type="ECO:0000256" key="2">
    <source>
        <dbReference type="SAM" id="Phobius"/>
    </source>
</evidence>
<keyword evidence="4" id="KW-1185">Reference proteome</keyword>
<protein>
    <recommendedName>
        <fullName evidence="5">Peptidylprolyl isomerase</fullName>
    </recommendedName>
</protein>
<dbReference type="AlphaFoldDB" id="A0A7T7M8X9"/>
<feature type="transmembrane region" description="Helical" evidence="2">
    <location>
        <begin position="25"/>
        <end position="44"/>
    </location>
</feature>
<dbReference type="SUPFAM" id="SSF54534">
    <property type="entry name" value="FKBP-like"/>
    <property type="match status" value="1"/>
</dbReference>